<dbReference type="RefSeq" id="WP_085102623.1">
    <property type="nucleotide sequence ID" value="NZ_FWZU01000004.1"/>
</dbReference>
<protein>
    <recommendedName>
        <fullName evidence="3">Anti-sigma-28 factor, FlgM</fullName>
    </recommendedName>
</protein>
<dbReference type="AlphaFoldDB" id="A0A1X7E0Q3"/>
<sequence>MPFHDKNNELMTISCGLTSEINEPEMVDEELLERKKMLLSLKEQIRAGTYKPTIGEIAIHLVRGRYGAECFKI</sequence>
<dbReference type="EMBL" id="FWZU01000004">
    <property type="protein sequence ID" value="SMF25237.1"/>
    <property type="molecule type" value="Genomic_DNA"/>
</dbReference>
<gene>
    <name evidence="1" type="ORF">SAMN06295933_2458</name>
</gene>
<evidence type="ECO:0008006" key="3">
    <source>
        <dbReference type="Google" id="ProtNLM"/>
    </source>
</evidence>
<evidence type="ECO:0000313" key="2">
    <source>
        <dbReference type="Proteomes" id="UP000192906"/>
    </source>
</evidence>
<name>A0A1X7E0Q3_9BACT</name>
<keyword evidence="2" id="KW-1185">Reference proteome</keyword>
<dbReference type="STRING" id="1519643.SAMN06295933_2458"/>
<organism evidence="1 2">
    <name type="scientific">Desulfovibrio gilichinskyi</name>
    <dbReference type="NCBI Taxonomy" id="1519643"/>
    <lineage>
        <taxon>Bacteria</taxon>
        <taxon>Pseudomonadati</taxon>
        <taxon>Thermodesulfobacteriota</taxon>
        <taxon>Desulfovibrionia</taxon>
        <taxon>Desulfovibrionales</taxon>
        <taxon>Desulfovibrionaceae</taxon>
        <taxon>Desulfovibrio</taxon>
    </lineage>
</organism>
<evidence type="ECO:0000313" key="1">
    <source>
        <dbReference type="EMBL" id="SMF25237.1"/>
    </source>
</evidence>
<dbReference type="OrthoDB" id="5460788at2"/>
<proteinExistence type="predicted"/>
<dbReference type="Proteomes" id="UP000192906">
    <property type="component" value="Unassembled WGS sequence"/>
</dbReference>
<reference evidence="2" key="1">
    <citation type="submission" date="2017-04" db="EMBL/GenBank/DDBJ databases">
        <authorList>
            <person name="Varghese N."/>
            <person name="Submissions S."/>
        </authorList>
    </citation>
    <scope>NUCLEOTIDE SEQUENCE [LARGE SCALE GENOMIC DNA]</scope>
    <source>
        <strain evidence="2">K3S</strain>
    </source>
</reference>
<accession>A0A1X7E0Q3</accession>